<dbReference type="Gene3D" id="3.90.550.10">
    <property type="entry name" value="Spore Coat Polysaccharide Biosynthesis Protein SpsA, Chain A"/>
    <property type="match status" value="1"/>
</dbReference>
<dbReference type="AlphaFoldDB" id="X1F805"/>
<dbReference type="EMBL" id="BART01031720">
    <property type="protein sequence ID" value="GAH16918.1"/>
    <property type="molecule type" value="Genomic_DNA"/>
</dbReference>
<comment type="caution">
    <text evidence="2">The sequence shown here is derived from an EMBL/GenBank/DDBJ whole genome shotgun (WGS) entry which is preliminary data.</text>
</comment>
<sequence>MTESKKYTLAVIPCYNNEATIASVVLKAKQHVDEVVVINDGSIDDSTRITEYAGATVISHKKNGGKG</sequence>
<reference evidence="2" key="1">
    <citation type="journal article" date="2014" name="Front. Microbiol.">
        <title>High frequency of phylogenetically diverse reductive dehalogenase-homologous genes in deep subseafloor sedimentary metagenomes.</title>
        <authorList>
            <person name="Kawai M."/>
            <person name="Futagami T."/>
            <person name="Toyoda A."/>
            <person name="Takaki Y."/>
            <person name="Nishi S."/>
            <person name="Hori S."/>
            <person name="Arai W."/>
            <person name="Tsubouchi T."/>
            <person name="Morono Y."/>
            <person name="Uchiyama I."/>
            <person name="Ito T."/>
            <person name="Fujiyama A."/>
            <person name="Inagaki F."/>
            <person name="Takami H."/>
        </authorList>
    </citation>
    <scope>NUCLEOTIDE SEQUENCE</scope>
    <source>
        <strain evidence="2">Expedition CK06-06</strain>
    </source>
</reference>
<feature type="non-terminal residue" evidence="2">
    <location>
        <position position="67"/>
    </location>
</feature>
<evidence type="ECO:0000259" key="1">
    <source>
        <dbReference type="Pfam" id="PF00535"/>
    </source>
</evidence>
<accession>X1F805</accession>
<dbReference type="InterPro" id="IPR001173">
    <property type="entry name" value="Glyco_trans_2-like"/>
</dbReference>
<dbReference type="InterPro" id="IPR029044">
    <property type="entry name" value="Nucleotide-diphossugar_trans"/>
</dbReference>
<protein>
    <recommendedName>
        <fullName evidence="1">Glycosyltransferase 2-like domain-containing protein</fullName>
    </recommendedName>
</protein>
<name>X1F805_9ZZZZ</name>
<gene>
    <name evidence="2" type="ORF">S01H4_55027</name>
</gene>
<evidence type="ECO:0000313" key="2">
    <source>
        <dbReference type="EMBL" id="GAH16918.1"/>
    </source>
</evidence>
<organism evidence="2">
    <name type="scientific">marine sediment metagenome</name>
    <dbReference type="NCBI Taxonomy" id="412755"/>
    <lineage>
        <taxon>unclassified sequences</taxon>
        <taxon>metagenomes</taxon>
        <taxon>ecological metagenomes</taxon>
    </lineage>
</organism>
<proteinExistence type="predicted"/>
<dbReference type="SUPFAM" id="SSF53448">
    <property type="entry name" value="Nucleotide-diphospho-sugar transferases"/>
    <property type="match status" value="1"/>
</dbReference>
<feature type="domain" description="Glycosyltransferase 2-like" evidence="1">
    <location>
        <begin position="11"/>
        <end position="67"/>
    </location>
</feature>
<dbReference type="Pfam" id="PF00535">
    <property type="entry name" value="Glycos_transf_2"/>
    <property type="match status" value="1"/>
</dbReference>